<evidence type="ECO:0000256" key="10">
    <source>
        <dbReference type="ARBA" id="ARBA00048109"/>
    </source>
</evidence>
<dbReference type="PANTHER" id="PTHR31650:SF1">
    <property type="entry name" value="WAX ESTER SYNTHASE_DIACYLGLYCEROL ACYLTRANSFERASE 4-RELATED"/>
    <property type="match status" value="1"/>
</dbReference>
<name>A0A1W1HCN8_9BACT</name>
<feature type="domain" description="O-acyltransferase WSD1 C-terminal" evidence="12">
    <location>
        <begin position="324"/>
        <end position="465"/>
    </location>
</feature>
<comment type="pathway">
    <text evidence="1">Glycerolipid metabolism; triacylglycerol biosynthesis.</text>
</comment>
<dbReference type="NCBIfam" id="TIGR02946">
    <property type="entry name" value="acyl_WS_DGAT"/>
    <property type="match status" value="1"/>
</dbReference>
<evidence type="ECO:0000259" key="11">
    <source>
        <dbReference type="Pfam" id="PF03007"/>
    </source>
</evidence>
<keyword evidence="5" id="KW-0444">Lipid biosynthesis</keyword>
<dbReference type="STRING" id="1246637.MTBBW1_2130098"/>
<comment type="similarity">
    <text evidence="3">Belongs to the long-chain O-acyltransferase family.</text>
</comment>
<evidence type="ECO:0000256" key="1">
    <source>
        <dbReference type="ARBA" id="ARBA00004771"/>
    </source>
</evidence>
<organism evidence="13 14">
    <name type="scientific">Desulfamplus magnetovallimortis</name>
    <dbReference type="NCBI Taxonomy" id="1246637"/>
    <lineage>
        <taxon>Bacteria</taxon>
        <taxon>Pseudomonadati</taxon>
        <taxon>Thermodesulfobacteriota</taxon>
        <taxon>Desulfobacteria</taxon>
        <taxon>Desulfobacterales</taxon>
        <taxon>Desulfobacteraceae</taxon>
        <taxon>Desulfamplus</taxon>
    </lineage>
</organism>
<accession>A0A1W1HCN8</accession>
<sequence>MPETMTNADNFWLCMDEPVNLMVITSVMEFEEVIDYNRLYATIDTRLACFPRFKKKVEKPLTGIGTAKWVTDKHFDLRSHLHRIALPAPGDKAELQEVISTLKTKSLDYNKPLWDIHLIENYGKGCALFFRIHHCIADGIALVHVLLSTADTDPNAPWPEAKPAPSRRPSDFAPLFVFNSMVNNAKEMIATGQKMGKSIIKEVEKCVTSPSHLLDWGKLSAAISSDAAKVLSKHTIMTADPKTAFKGKLGVQKRVTWTDPIPLDNIKKVGKAISTTTLNDVLVATVTGAMRRYLKTRNTPVNELDLHVAVPVNVRRPGTEFELGNKFSLVFLRLPVYLEDPVLRLKEVKRRMDELKASPDPYINFGLLSTIGALPSKLAQKAAQVFGNKASGVLTNVPGPREPLYFAGKQISNFMFWVPRSGAIGLGVSIMSYNGNVTIGIASDEKLMPDPDTLLEGVADEFNELIELVHSGKIYDEPLVINDRYQEAKALLKKSADSLSKNGKNTKKVKEKAALLKITVMLLKTVNHPNSVRHIPKAANSAQKLLLKAQNTATFTRNMKPRIPCSMMLNK</sequence>
<feature type="domain" description="O-acyltransferase WSD1-like N-terminal" evidence="11">
    <location>
        <begin position="5"/>
        <end position="281"/>
    </location>
</feature>
<protein>
    <recommendedName>
        <fullName evidence="4">diacylglycerol O-acyltransferase</fullName>
        <ecNumber evidence="4">2.3.1.20</ecNumber>
    </recommendedName>
</protein>
<dbReference type="SUPFAM" id="SSF52777">
    <property type="entry name" value="CoA-dependent acyltransferases"/>
    <property type="match status" value="1"/>
</dbReference>
<evidence type="ECO:0000259" key="12">
    <source>
        <dbReference type="Pfam" id="PF06974"/>
    </source>
</evidence>
<comment type="catalytic activity">
    <reaction evidence="10">
        <text>an acyl-CoA + a 1,2-diacyl-sn-glycerol = a triacyl-sn-glycerol + CoA</text>
        <dbReference type="Rhea" id="RHEA:10868"/>
        <dbReference type="ChEBI" id="CHEBI:17815"/>
        <dbReference type="ChEBI" id="CHEBI:57287"/>
        <dbReference type="ChEBI" id="CHEBI:58342"/>
        <dbReference type="ChEBI" id="CHEBI:64615"/>
        <dbReference type="EC" id="2.3.1.20"/>
    </reaction>
</comment>
<dbReference type="InterPro" id="IPR009721">
    <property type="entry name" value="O-acyltransferase_WSD1_C"/>
</dbReference>
<keyword evidence="6 13" id="KW-0808">Transferase</keyword>
<keyword evidence="9 13" id="KW-0012">Acyltransferase</keyword>
<evidence type="ECO:0000256" key="3">
    <source>
        <dbReference type="ARBA" id="ARBA00009587"/>
    </source>
</evidence>
<dbReference type="Pfam" id="PF06974">
    <property type="entry name" value="WS_DGAT_C"/>
    <property type="match status" value="1"/>
</dbReference>
<dbReference type="GO" id="GO:0004144">
    <property type="term" value="F:diacylglycerol O-acyltransferase activity"/>
    <property type="evidence" value="ECO:0007669"/>
    <property type="project" value="UniProtKB-EC"/>
</dbReference>
<evidence type="ECO:0000256" key="5">
    <source>
        <dbReference type="ARBA" id="ARBA00022516"/>
    </source>
</evidence>
<dbReference type="Proteomes" id="UP000191931">
    <property type="component" value="Unassembled WGS sequence"/>
</dbReference>
<dbReference type="GO" id="GO:0006071">
    <property type="term" value="P:glycerol metabolic process"/>
    <property type="evidence" value="ECO:0007669"/>
    <property type="project" value="UniProtKB-KW"/>
</dbReference>
<dbReference type="AlphaFoldDB" id="A0A1W1HCN8"/>
<gene>
    <name evidence="13" type="ORF">MTBBW1_2130098</name>
</gene>
<dbReference type="PANTHER" id="PTHR31650">
    <property type="entry name" value="O-ACYLTRANSFERASE (WSD1-LIKE) FAMILY PROTEIN"/>
    <property type="match status" value="1"/>
</dbReference>
<dbReference type="InterPro" id="IPR045034">
    <property type="entry name" value="O-acyltransferase_WSD1-like"/>
</dbReference>
<evidence type="ECO:0000256" key="4">
    <source>
        <dbReference type="ARBA" id="ARBA00013244"/>
    </source>
</evidence>
<evidence type="ECO:0000256" key="9">
    <source>
        <dbReference type="ARBA" id="ARBA00023315"/>
    </source>
</evidence>
<dbReference type="OrthoDB" id="9810950at2"/>
<dbReference type="RefSeq" id="WP_080807837.1">
    <property type="nucleotide sequence ID" value="NZ_LT828558.1"/>
</dbReference>
<dbReference type="EMBL" id="FWEV01000128">
    <property type="protein sequence ID" value="SLM30203.1"/>
    <property type="molecule type" value="Genomic_DNA"/>
</dbReference>
<dbReference type="EC" id="2.3.1.20" evidence="4"/>
<dbReference type="InterPro" id="IPR014292">
    <property type="entry name" value="Acyl_transf_WS/DGAT"/>
</dbReference>
<keyword evidence="14" id="KW-1185">Reference proteome</keyword>
<reference evidence="13 14" key="1">
    <citation type="submission" date="2017-03" db="EMBL/GenBank/DDBJ databases">
        <authorList>
            <person name="Afonso C.L."/>
            <person name="Miller P.J."/>
            <person name="Scott M.A."/>
            <person name="Spackman E."/>
            <person name="Goraichik I."/>
            <person name="Dimitrov K.M."/>
            <person name="Suarez D.L."/>
            <person name="Swayne D.E."/>
        </authorList>
    </citation>
    <scope>NUCLEOTIDE SEQUENCE [LARGE SCALE GENOMIC DNA]</scope>
    <source>
        <strain evidence="13">PRJEB14757</strain>
    </source>
</reference>
<dbReference type="Pfam" id="PF03007">
    <property type="entry name" value="WS_DGAT_cat"/>
    <property type="match status" value="1"/>
</dbReference>
<dbReference type="InterPro" id="IPR004255">
    <property type="entry name" value="O-acyltransferase_WSD1_N"/>
</dbReference>
<dbReference type="UniPathway" id="UPA00282"/>
<comment type="pathway">
    <text evidence="2">Lipid metabolism.</text>
</comment>
<keyword evidence="7" id="KW-0319">Glycerol metabolism</keyword>
<dbReference type="GO" id="GO:0019432">
    <property type="term" value="P:triglyceride biosynthetic process"/>
    <property type="evidence" value="ECO:0007669"/>
    <property type="project" value="UniProtKB-UniPathway"/>
</dbReference>
<evidence type="ECO:0000256" key="2">
    <source>
        <dbReference type="ARBA" id="ARBA00005189"/>
    </source>
</evidence>
<evidence type="ECO:0000256" key="8">
    <source>
        <dbReference type="ARBA" id="ARBA00023098"/>
    </source>
</evidence>
<evidence type="ECO:0000256" key="6">
    <source>
        <dbReference type="ARBA" id="ARBA00022679"/>
    </source>
</evidence>
<proteinExistence type="inferred from homology"/>
<evidence type="ECO:0000313" key="13">
    <source>
        <dbReference type="EMBL" id="SLM30203.1"/>
    </source>
</evidence>
<dbReference type="GO" id="GO:0005886">
    <property type="term" value="C:plasma membrane"/>
    <property type="evidence" value="ECO:0007669"/>
    <property type="project" value="TreeGrafter"/>
</dbReference>
<evidence type="ECO:0000256" key="7">
    <source>
        <dbReference type="ARBA" id="ARBA00022798"/>
    </source>
</evidence>
<keyword evidence="8" id="KW-0443">Lipid metabolism</keyword>
<evidence type="ECO:0000313" key="14">
    <source>
        <dbReference type="Proteomes" id="UP000191931"/>
    </source>
</evidence>